<evidence type="ECO:0000313" key="1">
    <source>
        <dbReference type="EMBL" id="RRD07033.1"/>
    </source>
</evidence>
<proteinExistence type="predicted"/>
<comment type="caution">
    <text evidence="1">The sequence shown here is derived from an EMBL/GenBank/DDBJ whole genome shotgun (WGS) entry which is preliminary data.</text>
</comment>
<protein>
    <recommendedName>
        <fullName evidence="3">Asp23/Gls24 family envelope stress response protein</fullName>
    </recommendedName>
</protein>
<name>A0A3P1TER5_9ACTN</name>
<dbReference type="EMBL" id="RQZG01000001">
    <property type="protein sequence ID" value="RRD07033.1"/>
    <property type="molecule type" value="Genomic_DNA"/>
</dbReference>
<evidence type="ECO:0008006" key="3">
    <source>
        <dbReference type="Google" id="ProtNLM"/>
    </source>
</evidence>
<accession>A0A3P1TER5</accession>
<reference evidence="1 2" key="1">
    <citation type="submission" date="2018-11" db="EMBL/GenBank/DDBJ databases">
        <title>Genomes From Bacteria Associated with the Canine Oral Cavity: a Test Case for Automated Genome-Based Taxonomic Assignment.</title>
        <authorList>
            <person name="Coil D.A."/>
            <person name="Jospin G."/>
            <person name="Darling A.E."/>
            <person name="Wallis C."/>
            <person name="Davis I.J."/>
            <person name="Harris S."/>
            <person name="Eisen J.A."/>
            <person name="Holcombe L.J."/>
            <person name="O'Flynn C."/>
        </authorList>
    </citation>
    <scope>NUCLEOTIDE SEQUENCE [LARGE SCALE GENOMIC DNA]</scope>
    <source>
        <strain evidence="1 2">OH887_COT-365</strain>
    </source>
</reference>
<dbReference type="OrthoDB" id="4991229at2"/>
<dbReference type="AlphaFoldDB" id="A0A3P1TER5"/>
<sequence>MTDAAALTAELEDIARMVPGVRQLYLAGSPIRAALAEGARMLGMGSGASALKVQFTDDSCTIEVSCAVEAAHRAGDVAQHLVETLTAACRERDLPEPEVKVTIAQIATTRPAAPSH</sequence>
<dbReference type="RefSeq" id="WP_124841727.1">
    <property type="nucleotide sequence ID" value="NZ_JAUNKP010000005.1"/>
</dbReference>
<dbReference type="Proteomes" id="UP000280819">
    <property type="component" value="Unassembled WGS sequence"/>
</dbReference>
<organism evidence="1 2">
    <name type="scientific">Arachnia propionica</name>
    <dbReference type="NCBI Taxonomy" id="1750"/>
    <lineage>
        <taxon>Bacteria</taxon>
        <taxon>Bacillati</taxon>
        <taxon>Actinomycetota</taxon>
        <taxon>Actinomycetes</taxon>
        <taxon>Propionibacteriales</taxon>
        <taxon>Propionibacteriaceae</taxon>
        <taxon>Arachnia</taxon>
    </lineage>
</organism>
<gene>
    <name evidence="1" type="ORF">EII34_00600</name>
</gene>
<evidence type="ECO:0000313" key="2">
    <source>
        <dbReference type="Proteomes" id="UP000280819"/>
    </source>
</evidence>